<protein>
    <submittedName>
        <fullName evidence="1">Uncharacterized protein</fullName>
    </submittedName>
</protein>
<organism evidence="1">
    <name type="scientific">bioreactor metagenome</name>
    <dbReference type="NCBI Taxonomy" id="1076179"/>
    <lineage>
        <taxon>unclassified sequences</taxon>
        <taxon>metagenomes</taxon>
        <taxon>ecological metagenomes</taxon>
    </lineage>
</organism>
<name>A0A645BG77_9ZZZZ</name>
<comment type="caution">
    <text evidence="1">The sequence shown here is derived from an EMBL/GenBank/DDBJ whole genome shotgun (WGS) entry which is preliminary data.</text>
</comment>
<dbReference type="EMBL" id="VSSQ01019956">
    <property type="protein sequence ID" value="MPM64440.1"/>
    <property type="molecule type" value="Genomic_DNA"/>
</dbReference>
<proteinExistence type="predicted"/>
<evidence type="ECO:0000313" key="1">
    <source>
        <dbReference type="EMBL" id="MPM64440.1"/>
    </source>
</evidence>
<gene>
    <name evidence="1" type="ORF">SDC9_111326</name>
</gene>
<accession>A0A645BG77</accession>
<dbReference type="AlphaFoldDB" id="A0A645BG77"/>
<reference evidence="1" key="1">
    <citation type="submission" date="2019-08" db="EMBL/GenBank/DDBJ databases">
        <authorList>
            <person name="Kucharzyk K."/>
            <person name="Murdoch R.W."/>
            <person name="Higgins S."/>
            <person name="Loffler F."/>
        </authorList>
    </citation>
    <scope>NUCLEOTIDE SEQUENCE</scope>
</reference>
<sequence>MAAQPQHLGGGPAGLEAHLPGDLVAPLISEFLPQGLRLVARPVVHPHNGVAQGLALLVQAQEGLSLRGEGQRNLILCKVIRLYKLLQAIFEGGPIGLRRHLHKVYPGGKQRVLLGARSKAAPFFVKGRAFEGGGADINAQKGGHSVFSFRRGLTVPAGRAGPARTR</sequence>